<dbReference type="Proteomes" id="UP000694892">
    <property type="component" value="Chromosome 9_10S"/>
</dbReference>
<organism evidence="1 2">
    <name type="scientific">Xenopus laevis</name>
    <name type="common">African clawed frog</name>
    <dbReference type="NCBI Taxonomy" id="8355"/>
    <lineage>
        <taxon>Eukaryota</taxon>
        <taxon>Metazoa</taxon>
        <taxon>Chordata</taxon>
        <taxon>Craniata</taxon>
        <taxon>Vertebrata</taxon>
        <taxon>Euteleostomi</taxon>
        <taxon>Amphibia</taxon>
        <taxon>Batrachia</taxon>
        <taxon>Anura</taxon>
        <taxon>Pipoidea</taxon>
        <taxon>Pipidae</taxon>
        <taxon>Xenopodinae</taxon>
        <taxon>Xenopus</taxon>
        <taxon>Xenopus</taxon>
    </lineage>
</organism>
<reference evidence="2" key="1">
    <citation type="journal article" date="2016" name="Nature">
        <title>Genome evolution in the allotetraploid frog Xenopus laevis.</title>
        <authorList>
            <person name="Session A.M."/>
            <person name="Uno Y."/>
            <person name="Kwon T."/>
            <person name="Chapman J.A."/>
            <person name="Toyoda A."/>
            <person name="Takahashi S."/>
            <person name="Fukui A."/>
            <person name="Hikosaka A."/>
            <person name="Suzuki A."/>
            <person name="Kondo M."/>
            <person name="van Heeringen S.J."/>
            <person name="Quigley I."/>
            <person name="Heinz S."/>
            <person name="Ogino H."/>
            <person name="Ochi H."/>
            <person name="Hellsten U."/>
            <person name="Lyons J.B."/>
            <person name="Simakov O."/>
            <person name="Putnam N."/>
            <person name="Stites J."/>
            <person name="Kuroki Y."/>
            <person name="Tanaka T."/>
            <person name="Michiue T."/>
            <person name="Watanabe M."/>
            <person name="Bogdanovic O."/>
            <person name="Lister R."/>
            <person name="Georgiou G."/>
            <person name="Paranjpe S.S."/>
            <person name="van Kruijsbergen I."/>
            <person name="Shu S."/>
            <person name="Carlson J."/>
            <person name="Kinoshita T."/>
            <person name="Ohta Y."/>
            <person name="Mawaribuchi S."/>
            <person name="Jenkins J."/>
            <person name="Grimwood J."/>
            <person name="Schmutz J."/>
            <person name="Mitros T."/>
            <person name="Mozaffari S.V."/>
            <person name="Suzuki Y."/>
            <person name="Haramoto Y."/>
            <person name="Yamamoto T.S."/>
            <person name="Takagi C."/>
            <person name="Heald R."/>
            <person name="Miller K."/>
            <person name="Haudenschild C."/>
            <person name="Kitzman J."/>
            <person name="Nakayama T."/>
            <person name="Izutsu Y."/>
            <person name="Robert J."/>
            <person name="Fortriede J."/>
            <person name="Burns K."/>
            <person name="Lotay V."/>
            <person name="Karimi K."/>
            <person name="Yasuoka Y."/>
            <person name="Dichmann D.S."/>
            <person name="Flajnik M.F."/>
            <person name="Houston D.W."/>
            <person name="Shendure J."/>
            <person name="DuPasquier L."/>
            <person name="Vize P.D."/>
            <person name="Zorn A.M."/>
            <person name="Ito M."/>
            <person name="Marcotte E.M."/>
            <person name="Wallingford J.B."/>
            <person name="Ito Y."/>
            <person name="Asashima M."/>
            <person name="Ueno N."/>
            <person name="Matsuda Y."/>
            <person name="Veenstra G.J."/>
            <person name="Fujiyama A."/>
            <person name="Harland R.M."/>
            <person name="Taira M."/>
            <person name="Rokhsar D.S."/>
        </authorList>
    </citation>
    <scope>NUCLEOTIDE SEQUENCE [LARGE SCALE GENOMIC DNA]</scope>
    <source>
        <strain evidence="2">J</strain>
    </source>
</reference>
<evidence type="ECO:0000313" key="1">
    <source>
        <dbReference type="EMBL" id="OCT61515.1"/>
    </source>
</evidence>
<dbReference type="EMBL" id="CM004483">
    <property type="protein sequence ID" value="OCT61515.1"/>
    <property type="molecule type" value="Genomic_DNA"/>
</dbReference>
<protein>
    <submittedName>
        <fullName evidence="1">Uncharacterized protein</fullName>
    </submittedName>
</protein>
<sequence>MLRRNLIFSSILISFSLSELDFFKYIMQLKYWETKLNETSGRNAKISRLNLNKILSTFSTPS</sequence>
<gene>
    <name evidence="1" type="ORF">XELAEV_18047542mg</name>
</gene>
<name>A0A974BW10_XENLA</name>
<accession>A0A974BW10</accession>
<dbReference type="AlphaFoldDB" id="A0A974BW10"/>
<proteinExistence type="predicted"/>
<evidence type="ECO:0000313" key="2">
    <source>
        <dbReference type="Proteomes" id="UP000694892"/>
    </source>
</evidence>